<proteinExistence type="predicted"/>
<protein>
    <recommendedName>
        <fullName evidence="2">LamG-like jellyroll fold domain-containing protein</fullName>
    </recommendedName>
</protein>
<comment type="caution">
    <text evidence="1">The sequence shown here is derived from an EMBL/GenBank/DDBJ whole genome shotgun (WGS) entry which is preliminary data.</text>
</comment>
<evidence type="ECO:0008006" key="2">
    <source>
        <dbReference type="Google" id="ProtNLM"/>
    </source>
</evidence>
<dbReference type="AlphaFoldDB" id="X1Q516"/>
<reference evidence="1" key="1">
    <citation type="journal article" date="2014" name="Front. Microbiol.">
        <title>High frequency of phylogenetically diverse reductive dehalogenase-homologous genes in deep subseafloor sedimentary metagenomes.</title>
        <authorList>
            <person name="Kawai M."/>
            <person name="Futagami T."/>
            <person name="Toyoda A."/>
            <person name="Takaki Y."/>
            <person name="Nishi S."/>
            <person name="Hori S."/>
            <person name="Arai W."/>
            <person name="Tsubouchi T."/>
            <person name="Morono Y."/>
            <person name="Uchiyama I."/>
            <person name="Ito T."/>
            <person name="Fujiyama A."/>
            <person name="Inagaki F."/>
            <person name="Takami H."/>
        </authorList>
    </citation>
    <scope>NUCLEOTIDE SEQUENCE</scope>
    <source>
        <strain evidence="1">Expedition CK06-06</strain>
    </source>
</reference>
<accession>X1Q516</accession>
<gene>
    <name evidence="1" type="ORF">S06H3_64062</name>
</gene>
<sequence length="76" mass="8123">GQEVLGLMDEIGIWNRAISSVEADNLYNAGAGLAYPFAAPPAAEAPISMGRSKCRIIHPEAEGISMGSNRREFIHP</sequence>
<name>X1Q516_9ZZZZ</name>
<evidence type="ECO:0000313" key="1">
    <source>
        <dbReference type="EMBL" id="GAI49836.1"/>
    </source>
</evidence>
<organism evidence="1">
    <name type="scientific">marine sediment metagenome</name>
    <dbReference type="NCBI Taxonomy" id="412755"/>
    <lineage>
        <taxon>unclassified sequences</taxon>
        <taxon>metagenomes</taxon>
        <taxon>ecological metagenomes</taxon>
    </lineage>
</organism>
<feature type="non-terminal residue" evidence="1">
    <location>
        <position position="1"/>
    </location>
</feature>
<dbReference type="EMBL" id="BARV01042667">
    <property type="protein sequence ID" value="GAI49836.1"/>
    <property type="molecule type" value="Genomic_DNA"/>
</dbReference>